<dbReference type="GO" id="GO:0048270">
    <property type="term" value="F:methionine adenosyltransferase regulator activity"/>
    <property type="evidence" value="ECO:0007669"/>
    <property type="project" value="TreeGrafter"/>
</dbReference>
<dbReference type="Proteomes" id="UP000229449">
    <property type="component" value="Unassembled WGS sequence"/>
</dbReference>
<evidence type="ECO:0000259" key="3">
    <source>
        <dbReference type="Pfam" id="PF04321"/>
    </source>
</evidence>
<evidence type="ECO:0000256" key="2">
    <source>
        <dbReference type="RuleBase" id="RU364082"/>
    </source>
</evidence>
<organism evidence="4 5">
    <name type="scientific">Candidatus Magasanikbacteria bacterium CG_4_10_14_0_8_um_filter_32_14</name>
    <dbReference type="NCBI Taxonomy" id="1974640"/>
    <lineage>
        <taxon>Bacteria</taxon>
        <taxon>Candidatus Magasanikiibacteriota</taxon>
    </lineage>
</organism>
<dbReference type="InterPro" id="IPR005913">
    <property type="entry name" value="dTDP_dehydrorham_reduct"/>
</dbReference>
<comment type="similarity">
    <text evidence="1 2">Belongs to the dTDP-4-dehydrorhamnose reductase family.</text>
</comment>
<evidence type="ECO:0000256" key="1">
    <source>
        <dbReference type="ARBA" id="ARBA00010944"/>
    </source>
</evidence>
<dbReference type="Pfam" id="PF04321">
    <property type="entry name" value="RmlD_sub_bind"/>
    <property type="match status" value="1"/>
</dbReference>
<protein>
    <recommendedName>
        <fullName evidence="2">dTDP-4-dehydrorhamnose reductase</fullName>
        <ecNumber evidence="2">1.1.1.133</ecNumber>
    </recommendedName>
</protein>
<dbReference type="AlphaFoldDB" id="A0A2M7R8H4"/>
<dbReference type="GO" id="GO:0006556">
    <property type="term" value="P:S-adenosylmethionine biosynthetic process"/>
    <property type="evidence" value="ECO:0007669"/>
    <property type="project" value="TreeGrafter"/>
</dbReference>
<name>A0A2M7R8H4_9BACT</name>
<dbReference type="InterPro" id="IPR036291">
    <property type="entry name" value="NAD(P)-bd_dom_sf"/>
</dbReference>
<comment type="pathway">
    <text evidence="2">Carbohydrate biosynthesis; dTDP-L-rhamnose biosynthesis.</text>
</comment>
<sequence>MKILIIGKGYIGNRCKDEWGDEAVIADKYINTKEDVLELLDKYQPDAVLNSAGIVGKPNVDWCDSHPLETIVGNTKLPITISEACQEKNIYLLHIGTGCIFYGDSPHSDKKWRENDLANPTEVTYTRSKYAADLALSNLSNVGIARIRMPIDWIPSPANLIDKVTAFPKVVDVENSVTIVEDLIKVFYELLSKKASGIFHAVNPGVLKHREIIAMYKELVDNNHTNVWITPQELLDQGLITKLRSNNIMSSENLEKLGIHMREVHEALRDTMQKYAKAKKDGKSSLIGPTC</sequence>
<evidence type="ECO:0000313" key="5">
    <source>
        <dbReference type="Proteomes" id="UP000229449"/>
    </source>
</evidence>
<keyword evidence="2" id="KW-0521">NADP</keyword>
<reference evidence="5" key="1">
    <citation type="submission" date="2017-09" db="EMBL/GenBank/DDBJ databases">
        <title>Depth-based differentiation of microbial function through sediment-hosted aquifers and enrichment of novel symbionts in the deep terrestrial subsurface.</title>
        <authorList>
            <person name="Probst A.J."/>
            <person name="Ladd B."/>
            <person name="Jarett J.K."/>
            <person name="Geller-Mcgrath D.E."/>
            <person name="Sieber C.M.K."/>
            <person name="Emerson J.B."/>
            <person name="Anantharaman K."/>
            <person name="Thomas B.C."/>
            <person name="Malmstrom R."/>
            <person name="Stieglmeier M."/>
            <person name="Klingl A."/>
            <person name="Woyke T."/>
            <person name="Ryan C.M."/>
            <person name="Banfield J.F."/>
        </authorList>
    </citation>
    <scope>NUCLEOTIDE SEQUENCE [LARGE SCALE GENOMIC DNA]</scope>
</reference>
<comment type="caution">
    <text evidence="4">The sequence shown here is derived from an EMBL/GenBank/DDBJ whole genome shotgun (WGS) entry which is preliminary data.</text>
</comment>
<keyword evidence="2" id="KW-0560">Oxidoreductase</keyword>
<dbReference type="EMBL" id="PFMA01000092">
    <property type="protein sequence ID" value="PIY93060.1"/>
    <property type="molecule type" value="Genomic_DNA"/>
</dbReference>
<proteinExistence type="inferred from homology"/>
<comment type="function">
    <text evidence="2">Catalyzes the reduction of dTDP-6-deoxy-L-lyxo-4-hexulose to yield dTDP-L-rhamnose.</text>
</comment>
<accession>A0A2M7R8H4</accession>
<dbReference type="Gene3D" id="3.40.50.720">
    <property type="entry name" value="NAD(P)-binding Rossmann-like Domain"/>
    <property type="match status" value="1"/>
</dbReference>
<feature type="domain" description="RmlD-like substrate binding" evidence="3">
    <location>
        <begin position="29"/>
        <end position="275"/>
    </location>
</feature>
<evidence type="ECO:0000313" key="4">
    <source>
        <dbReference type="EMBL" id="PIY93060.1"/>
    </source>
</evidence>
<dbReference type="GO" id="GO:0048269">
    <property type="term" value="C:methionine adenosyltransferase complex"/>
    <property type="evidence" value="ECO:0007669"/>
    <property type="project" value="TreeGrafter"/>
</dbReference>
<dbReference type="InterPro" id="IPR029903">
    <property type="entry name" value="RmlD-like-bd"/>
</dbReference>
<dbReference type="PANTHER" id="PTHR10491">
    <property type="entry name" value="DTDP-4-DEHYDRORHAMNOSE REDUCTASE"/>
    <property type="match status" value="1"/>
</dbReference>
<gene>
    <name evidence="4" type="ORF">COY69_03625</name>
</gene>
<dbReference type="EC" id="1.1.1.133" evidence="2"/>
<dbReference type="PANTHER" id="PTHR10491:SF4">
    <property type="entry name" value="METHIONINE ADENOSYLTRANSFERASE 2 SUBUNIT BETA"/>
    <property type="match status" value="1"/>
</dbReference>
<dbReference type="SUPFAM" id="SSF51735">
    <property type="entry name" value="NAD(P)-binding Rossmann-fold domains"/>
    <property type="match status" value="1"/>
</dbReference>
<dbReference type="GO" id="GO:0008831">
    <property type="term" value="F:dTDP-4-dehydrorhamnose reductase activity"/>
    <property type="evidence" value="ECO:0007669"/>
    <property type="project" value="UniProtKB-EC"/>
</dbReference>